<keyword evidence="4" id="KW-0732">Signal</keyword>
<dbReference type="InterPro" id="IPR041118">
    <property type="entry name" value="Rx_N"/>
</dbReference>
<sequence length="125" mass="14223">MSVIGEAALAAFFEVLFSKLASAEFLNAVTEKQVGQELKKWKKILPCIQAVLDDAEEKHMKDGHVKRWLAELQDLAYDADDVLDEFATEALRRKLTREHQDSSSKLQKLLPTCIIPHLIMKLCTR</sequence>
<keyword evidence="3" id="KW-0611">Plant defense</keyword>
<evidence type="ECO:0000256" key="1">
    <source>
        <dbReference type="ARBA" id="ARBA00022737"/>
    </source>
</evidence>
<dbReference type="EMBL" id="CM001888">
    <property type="protein sequence ID" value="EOY19796.1"/>
    <property type="molecule type" value="Genomic_DNA"/>
</dbReference>
<dbReference type="GO" id="GO:0006952">
    <property type="term" value="P:defense response"/>
    <property type="evidence" value="ECO:0007669"/>
    <property type="project" value="UniProtKB-KW"/>
</dbReference>
<organism evidence="6 7">
    <name type="scientific">Theobroma cacao</name>
    <name type="common">Cacao</name>
    <name type="synonym">Cocoa</name>
    <dbReference type="NCBI Taxonomy" id="3641"/>
    <lineage>
        <taxon>Eukaryota</taxon>
        <taxon>Viridiplantae</taxon>
        <taxon>Streptophyta</taxon>
        <taxon>Embryophyta</taxon>
        <taxon>Tracheophyta</taxon>
        <taxon>Spermatophyta</taxon>
        <taxon>Magnoliopsida</taxon>
        <taxon>eudicotyledons</taxon>
        <taxon>Gunneridae</taxon>
        <taxon>Pentapetalae</taxon>
        <taxon>rosids</taxon>
        <taxon>malvids</taxon>
        <taxon>Malvales</taxon>
        <taxon>Malvaceae</taxon>
        <taxon>Byttnerioideae</taxon>
        <taxon>Theobroma</taxon>
    </lineage>
</organism>
<feature type="chain" id="PRO_5001602834" evidence="4">
    <location>
        <begin position="24"/>
        <end position="125"/>
    </location>
</feature>
<evidence type="ECO:0000259" key="5">
    <source>
        <dbReference type="Pfam" id="PF18052"/>
    </source>
</evidence>
<accession>A0A061FRU7</accession>
<feature type="domain" description="Disease resistance N-terminal" evidence="5">
    <location>
        <begin position="12"/>
        <end position="101"/>
    </location>
</feature>
<feature type="signal peptide" evidence="4">
    <location>
        <begin position="1"/>
        <end position="23"/>
    </location>
</feature>
<keyword evidence="7" id="KW-1185">Reference proteome</keyword>
<evidence type="ECO:0000256" key="4">
    <source>
        <dbReference type="SAM" id="SignalP"/>
    </source>
</evidence>
<dbReference type="Gramene" id="EOY19796">
    <property type="protein sequence ID" value="EOY19796"/>
    <property type="gene ID" value="TCM_045136"/>
</dbReference>
<evidence type="ECO:0000313" key="6">
    <source>
        <dbReference type="EMBL" id="EOY19796.1"/>
    </source>
</evidence>
<dbReference type="GO" id="GO:0000166">
    <property type="term" value="F:nucleotide binding"/>
    <property type="evidence" value="ECO:0007669"/>
    <property type="project" value="UniProtKB-KW"/>
</dbReference>
<name>A0A061FRU7_THECC</name>
<protein>
    <submittedName>
        <fullName evidence="6">Disease resistance protein RPS2</fullName>
    </submittedName>
</protein>
<dbReference type="Gene3D" id="1.20.5.4130">
    <property type="match status" value="1"/>
</dbReference>
<dbReference type="OMA" id="FKEAKWV"/>
<proteinExistence type="predicted"/>
<gene>
    <name evidence="6" type="ORF">TCM_045136</name>
</gene>
<dbReference type="Pfam" id="PF18052">
    <property type="entry name" value="Rx_N"/>
    <property type="match status" value="1"/>
</dbReference>
<evidence type="ECO:0000256" key="3">
    <source>
        <dbReference type="ARBA" id="ARBA00022821"/>
    </source>
</evidence>
<dbReference type="eggNOG" id="KOG4658">
    <property type="taxonomic scope" value="Eukaryota"/>
</dbReference>
<dbReference type="HOGENOM" id="CLU_000837_20_2_1"/>
<evidence type="ECO:0000256" key="2">
    <source>
        <dbReference type="ARBA" id="ARBA00022741"/>
    </source>
</evidence>
<evidence type="ECO:0000313" key="7">
    <source>
        <dbReference type="Proteomes" id="UP000026915"/>
    </source>
</evidence>
<dbReference type="Proteomes" id="UP000026915">
    <property type="component" value="Chromosome 10"/>
</dbReference>
<reference evidence="6 7" key="1">
    <citation type="journal article" date="2013" name="Genome Biol.">
        <title>The genome sequence of the most widely cultivated cacao type and its use to identify candidate genes regulating pod color.</title>
        <authorList>
            <person name="Motamayor J.C."/>
            <person name="Mockaitis K."/>
            <person name="Schmutz J."/>
            <person name="Haiminen N."/>
            <person name="Iii D.L."/>
            <person name="Cornejo O."/>
            <person name="Findley S.D."/>
            <person name="Zheng P."/>
            <person name="Utro F."/>
            <person name="Royaert S."/>
            <person name="Saski C."/>
            <person name="Jenkins J."/>
            <person name="Podicheti R."/>
            <person name="Zhao M."/>
            <person name="Scheffler B.E."/>
            <person name="Stack J.C."/>
            <person name="Feltus F.A."/>
            <person name="Mustiga G.M."/>
            <person name="Amores F."/>
            <person name="Phillips W."/>
            <person name="Marelli J.P."/>
            <person name="May G.D."/>
            <person name="Shapiro H."/>
            <person name="Ma J."/>
            <person name="Bustamante C.D."/>
            <person name="Schnell R.J."/>
            <person name="Main D."/>
            <person name="Gilbert D."/>
            <person name="Parida L."/>
            <person name="Kuhn D.N."/>
        </authorList>
    </citation>
    <scope>NUCLEOTIDE SEQUENCE [LARGE SCALE GENOMIC DNA]</scope>
    <source>
        <strain evidence="7">cv. Matina 1-6</strain>
    </source>
</reference>
<keyword evidence="1" id="KW-0677">Repeat</keyword>
<dbReference type="STRING" id="3641.A0A061FRU7"/>
<dbReference type="AlphaFoldDB" id="A0A061FRU7"/>
<keyword evidence="2" id="KW-0547">Nucleotide-binding</keyword>
<dbReference type="InParanoid" id="A0A061FRU7"/>